<dbReference type="OrthoDB" id="923194at2"/>
<gene>
    <name evidence="4" type="ORF">CLV59_101366</name>
</gene>
<dbReference type="CDD" id="cd00063">
    <property type="entry name" value="FN3"/>
    <property type="match status" value="3"/>
</dbReference>
<dbReference type="Proteomes" id="UP000249819">
    <property type="component" value="Unassembled WGS sequence"/>
</dbReference>
<evidence type="ECO:0000256" key="2">
    <source>
        <dbReference type="SAM" id="SignalP"/>
    </source>
</evidence>
<dbReference type="InterPro" id="IPR003961">
    <property type="entry name" value="FN3_dom"/>
</dbReference>
<keyword evidence="5" id="KW-1185">Reference proteome</keyword>
<dbReference type="RefSeq" id="WP_111590285.1">
    <property type="nucleotide sequence ID" value="NZ_QLMA01000001.1"/>
</dbReference>
<proteinExistence type="predicted"/>
<dbReference type="InterPro" id="IPR013783">
    <property type="entry name" value="Ig-like_fold"/>
</dbReference>
<organism evidence="4 5">
    <name type="scientific">Chitinophaga dinghuensis</name>
    <dbReference type="NCBI Taxonomy" id="1539050"/>
    <lineage>
        <taxon>Bacteria</taxon>
        <taxon>Pseudomonadati</taxon>
        <taxon>Bacteroidota</taxon>
        <taxon>Chitinophagia</taxon>
        <taxon>Chitinophagales</taxon>
        <taxon>Chitinophagaceae</taxon>
        <taxon>Chitinophaga</taxon>
    </lineage>
</organism>
<dbReference type="PANTHER" id="PTHR13817:SF166">
    <property type="entry name" value="NEURONAL IGCAM-RELATED"/>
    <property type="match status" value="1"/>
</dbReference>
<protein>
    <recommendedName>
        <fullName evidence="3">Fibronectin type-III domain-containing protein</fullName>
    </recommendedName>
</protein>
<dbReference type="SUPFAM" id="SSF49265">
    <property type="entry name" value="Fibronectin type III"/>
    <property type="match status" value="3"/>
</dbReference>
<keyword evidence="1" id="KW-0677">Repeat</keyword>
<evidence type="ECO:0000256" key="1">
    <source>
        <dbReference type="ARBA" id="ARBA00022737"/>
    </source>
</evidence>
<feature type="chain" id="PRO_5016364770" description="Fibronectin type-III domain-containing protein" evidence="2">
    <location>
        <begin position="24"/>
        <end position="696"/>
    </location>
</feature>
<dbReference type="InterPro" id="IPR050964">
    <property type="entry name" value="Striated_Muscle_Regulatory"/>
</dbReference>
<reference evidence="4 5" key="1">
    <citation type="submission" date="2018-06" db="EMBL/GenBank/DDBJ databases">
        <title>Genomic Encyclopedia of Archaeal and Bacterial Type Strains, Phase II (KMG-II): from individual species to whole genera.</title>
        <authorList>
            <person name="Goeker M."/>
        </authorList>
    </citation>
    <scope>NUCLEOTIDE SEQUENCE [LARGE SCALE GENOMIC DNA]</scope>
    <source>
        <strain evidence="4 5">DSM 29821</strain>
    </source>
</reference>
<dbReference type="SMART" id="SM00060">
    <property type="entry name" value="FN3"/>
    <property type="match status" value="4"/>
</dbReference>
<evidence type="ECO:0000313" key="5">
    <source>
        <dbReference type="Proteomes" id="UP000249819"/>
    </source>
</evidence>
<comment type="caution">
    <text evidence="4">The sequence shown here is derived from an EMBL/GenBank/DDBJ whole genome shotgun (WGS) entry which is preliminary data.</text>
</comment>
<evidence type="ECO:0000259" key="3">
    <source>
        <dbReference type="PROSITE" id="PS50853"/>
    </source>
</evidence>
<accession>A0A327WAN6</accession>
<sequence length="696" mass="77434">MNLKKMKYLLLICLLLTAGVVSGQKAEVNATRIVGRAQAYSIKLRWAVTNARAWKLSNQYGFQLTRYTILRDGKMLTKPEMQVVKTEGFRPRPLDEWETIANKDNYAAVIAQALYGKDFDVSGGSGSGVAKMINQATEADQRFSMSLYAADNSFDAAVMAGWGYEDKTARPNEKYLYRLTSMVPANKLKIDTSSVYIGINDFKPLPKPGDIGGLFGNRSVILSWDYTLLQTFYTSYVIECSKDSGKTFEKLPGLPVTNFNKKDKKASPRMYYIDSLADNNHQYQYRIKGVSPFGEVGPASNAVVGKGVNTLAFVPNIRTKTVDEKNVVTLTWEFEAEGNKFIKGFRLNRANKANGAYTVVVDNIAPTAREITYDKLFPSNYFTITAVAKEGESTVSFPVLVQPIDSVPPAVPTGLVGIVDSTGIVTLTWKANTEPDILGYKVFRANRDGEELVALVDSVHHKNTYRDSIGVKNLNSKVYYTVAALDRNYNQSANCPVVMLKKPDLVPPASPVITGVQVLNDVVALNWEPSHSEDVAFHIVYRKEGRDSADKWLNIQQLDKNANRFTDKLVETGKTYFYLVIAKDSSGLESIPVQPVTAFVPLNPKDLGVRSFDAYVNKEQRYIELFWKDNVPQVAEYQLYKGVKGKGVTLWKIVRPGQGNRIVDDKPAAGATYEYGIRIVSDSGAMGKYKSIEVIY</sequence>
<evidence type="ECO:0000313" key="4">
    <source>
        <dbReference type="EMBL" id="RAJ87605.1"/>
    </source>
</evidence>
<dbReference type="PANTHER" id="PTHR13817">
    <property type="entry name" value="TITIN"/>
    <property type="match status" value="1"/>
</dbReference>
<dbReference type="AlphaFoldDB" id="A0A327WAN6"/>
<dbReference type="Gene3D" id="2.60.40.10">
    <property type="entry name" value="Immunoglobulins"/>
    <property type="match status" value="3"/>
</dbReference>
<dbReference type="EMBL" id="QLMA01000001">
    <property type="protein sequence ID" value="RAJ87605.1"/>
    <property type="molecule type" value="Genomic_DNA"/>
</dbReference>
<dbReference type="InterPro" id="IPR036116">
    <property type="entry name" value="FN3_sf"/>
</dbReference>
<keyword evidence="2" id="KW-0732">Signal</keyword>
<feature type="signal peptide" evidence="2">
    <location>
        <begin position="1"/>
        <end position="23"/>
    </location>
</feature>
<feature type="domain" description="Fibronectin type-III" evidence="3">
    <location>
        <begin position="507"/>
        <end position="603"/>
    </location>
</feature>
<dbReference type="PROSITE" id="PS50853">
    <property type="entry name" value="FN3"/>
    <property type="match status" value="1"/>
</dbReference>
<name>A0A327WAN6_9BACT</name>